<dbReference type="EMBL" id="MH809529">
    <property type="protein sequence ID" value="AYH91989.1"/>
    <property type="molecule type" value="Genomic_DNA"/>
</dbReference>
<dbReference type="Proteomes" id="UP000273551">
    <property type="component" value="Segment"/>
</dbReference>
<protein>
    <submittedName>
        <fullName evidence="1">Uncharacterized protein</fullName>
    </submittedName>
</protein>
<accession>A0A3S7UNW4</accession>
<sequence length="261" mass="29911">MPDSFLAFDEANSYLDKQQRSLDYLDRIQKLAVITKTSIDINNTNGYNRAVYINKLNHLSKLPTTSIVFTKSALKEHVGKPISVAEFKDLADELNSDDDSMQVSVESQVGLLIVEPQSQAEAMRKLIRKFWEQGHTMNGDWKVPIVSGQDAKFVNMNISMGESKGVTSDQAEDLYEQVKKLTNDPEYERQIDNRIEKAYANKLRSDKFLREEDFTVYPEFMDGTNKQIEHAAQHNIDAINSVFHTNTAKFVNTKEEKDEEY</sequence>
<dbReference type="RefSeq" id="YP_009814312.1">
    <property type="nucleotide sequence ID" value="NC_048084.1"/>
</dbReference>
<proteinExistence type="predicted"/>
<organism evidence="1 2">
    <name type="scientific">Lactobacillus phage Iacchus</name>
    <dbReference type="NCBI Taxonomy" id="2315483"/>
    <lineage>
        <taxon>Viruses</taxon>
        <taxon>Duplodnaviria</taxon>
        <taxon>Heunggongvirae</taxon>
        <taxon>Uroviricota</taxon>
        <taxon>Caudoviricetes</taxon>
        <taxon>Herelleviridae</taxon>
        <taxon>Harbinvirus</taxon>
        <taxon>Harbinvirus iacchus</taxon>
    </lineage>
</organism>
<reference evidence="1 2" key="1">
    <citation type="submission" date="2018-08" db="EMBL/GenBank/DDBJ databases">
        <title>Lactobacillus phages that infect wine-derived L. plantarum strains.</title>
        <authorList>
            <person name="Kyrkou I."/>
            <person name="Byth Carstens A."/>
            <person name="Ellegaard-Jensen L."/>
            <person name="Kot W."/>
            <person name="Hestbjerg Hansen L."/>
        </authorList>
    </citation>
    <scope>NUCLEOTIDE SEQUENCE [LARGE SCALE GENOMIC DNA]</scope>
</reference>
<dbReference type="KEGG" id="vg:55005442"/>
<evidence type="ECO:0000313" key="1">
    <source>
        <dbReference type="EMBL" id="AYH91989.1"/>
    </source>
</evidence>
<evidence type="ECO:0000313" key="2">
    <source>
        <dbReference type="Proteomes" id="UP000273551"/>
    </source>
</evidence>
<keyword evidence="2" id="KW-1185">Reference proteome</keyword>
<name>A0A3S7UNW4_9CAUD</name>
<dbReference type="GeneID" id="55005442"/>